<evidence type="ECO:0000313" key="1">
    <source>
        <dbReference type="EMBL" id="MBN3576860.1"/>
    </source>
</evidence>
<evidence type="ECO:0000313" key="2">
    <source>
        <dbReference type="Proteomes" id="UP000779070"/>
    </source>
</evidence>
<gene>
    <name evidence="1" type="ORF">JYA62_04155</name>
</gene>
<comment type="caution">
    <text evidence="1">The sequence shown here is derived from an EMBL/GenBank/DDBJ whole genome shotgun (WGS) entry which is preliminary data.</text>
</comment>
<dbReference type="Proteomes" id="UP000779070">
    <property type="component" value="Unassembled WGS sequence"/>
</dbReference>
<name>A0ABS2ZYQ9_9VIBR</name>
<proteinExistence type="predicted"/>
<keyword evidence="2" id="KW-1185">Reference proteome</keyword>
<dbReference type="RefSeq" id="WP_206368881.1">
    <property type="nucleotide sequence ID" value="NZ_CAWPTM010000145.1"/>
</dbReference>
<reference evidence="1 2" key="1">
    <citation type="submission" date="2021-02" db="EMBL/GenBank/DDBJ databases">
        <title>Draft Genome Sequences of 5 Vibrio neptunius Strains Isolated From of Bivalve Hatcheries.</title>
        <authorList>
            <person name="Galvis F."/>
            <person name="Barja J.L."/>
            <person name="Lemos M.L."/>
            <person name="Balado M."/>
        </authorList>
    </citation>
    <scope>NUCLEOTIDE SEQUENCE [LARGE SCALE GENOMIC DNA]</scope>
    <source>
        <strain evidence="1 2">PP-145.98</strain>
    </source>
</reference>
<accession>A0ABS2ZYQ9</accession>
<protein>
    <submittedName>
        <fullName evidence="1">Uncharacterized protein</fullName>
    </submittedName>
</protein>
<dbReference type="EMBL" id="JAFHLB010000003">
    <property type="protein sequence ID" value="MBN3576860.1"/>
    <property type="molecule type" value="Genomic_DNA"/>
</dbReference>
<organism evidence="1 2">
    <name type="scientific">Vibrio neptunius</name>
    <dbReference type="NCBI Taxonomy" id="170651"/>
    <lineage>
        <taxon>Bacteria</taxon>
        <taxon>Pseudomonadati</taxon>
        <taxon>Pseudomonadota</taxon>
        <taxon>Gammaproteobacteria</taxon>
        <taxon>Vibrionales</taxon>
        <taxon>Vibrionaceae</taxon>
        <taxon>Vibrio</taxon>
    </lineage>
</organism>
<sequence>MSQLATTQQEEFQTIQKTPNAAESIASCRALFNGAATRSKIRSFYNSLPDKTRGLILIAGGMPPRDYQRDFDDFTDLELHKVRKGMGYLKDAIVGFDNKLGDVRRLKHFQFSSTH</sequence>